<dbReference type="Proteomes" id="UP000007350">
    <property type="component" value="Unassembled WGS sequence"/>
</dbReference>
<protein>
    <submittedName>
        <fullName evidence="2">Uncharacterized protein</fullName>
    </submittedName>
</protein>
<feature type="compositionally biased region" description="Polar residues" evidence="1">
    <location>
        <begin position="169"/>
        <end position="180"/>
    </location>
</feature>
<keyword evidence="3" id="KW-1185">Reference proteome</keyword>
<feature type="non-terminal residue" evidence="2">
    <location>
        <position position="239"/>
    </location>
</feature>
<proteinExistence type="predicted"/>
<comment type="caution">
    <text evidence="2">The sequence shown here is derived from an EMBL/GenBank/DDBJ whole genome shotgun (WGS) entry which is preliminary data.</text>
</comment>
<reference evidence="2 3" key="1">
    <citation type="journal article" date="2012" name="BMC Genomics">
        <title>Comparative genomic analysis of human infective Trypanosoma cruzi lineages with the bat-restricted subspecies T. cruzi marinkellei.</title>
        <authorList>
            <person name="Franzen O."/>
            <person name="Talavera-Lopez C."/>
            <person name="Ochaya S."/>
            <person name="Butler C.E."/>
            <person name="Messenger L.A."/>
            <person name="Lewis M.D."/>
            <person name="Llewellyn M.S."/>
            <person name="Marinkelle C.J."/>
            <person name="Tyler K.M."/>
            <person name="Miles M.A."/>
            <person name="Andersson B."/>
        </authorList>
    </citation>
    <scope>NUCLEOTIDE SEQUENCE [LARGE SCALE GENOMIC DNA]</scope>
    <source>
        <strain evidence="2 3">B7</strain>
    </source>
</reference>
<name>K2NSL6_TRYCR</name>
<evidence type="ECO:0000313" key="2">
    <source>
        <dbReference type="EMBL" id="EKF37981.1"/>
    </source>
</evidence>
<feature type="region of interest" description="Disordered" evidence="1">
    <location>
        <begin position="163"/>
        <end position="239"/>
    </location>
</feature>
<gene>
    <name evidence="2" type="ORF">MOQ_001814</name>
</gene>
<dbReference type="EMBL" id="AHKC01008079">
    <property type="protein sequence ID" value="EKF37981.1"/>
    <property type="molecule type" value="Genomic_DNA"/>
</dbReference>
<feature type="compositionally biased region" description="Polar residues" evidence="1">
    <location>
        <begin position="230"/>
        <end position="239"/>
    </location>
</feature>
<organism evidence="2 3">
    <name type="scientific">Trypanosoma cruzi marinkellei</name>
    <dbReference type="NCBI Taxonomy" id="85056"/>
    <lineage>
        <taxon>Eukaryota</taxon>
        <taxon>Discoba</taxon>
        <taxon>Euglenozoa</taxon>
        <taxon>Kinetoplastea</taxon>
        <taxon>Metakinetoplastina</taxon>
        <taxon>Trypanosomatida</taxon>
        <taxon>Trypanosomatidae</taxon>
        <taxon>Trypanosoma</taxon>
        <taxon>Schizotrypanum</taxon>
    </lineage>
</organism>
<evidence type="ECO:0000256" key="1">
    <source>
        <dbReference type="SAM" id="MobiDB-lite"/>
    </source>
</evidence>
<evidence type="ECO:0000313" key="3">
    <source>
        <dbReference type="Proteomes" id="UP000007350"/>
    </source>
</evidence>
<accession>K2NSL6</accession>
<feature type="compositionally biased region" description="Basic and acidic residues" evidence="1">
    <location>
        <begin position="182"/>
        <end position="194"/>
    </location>
</feature>
<dbReference type="AlphaFoldDB" id="K2NSL6"/>
<sequence length="239" mass="26844">MGFSNGNYMTLHLNETETKKRAIFITSVRNILPVVRLFPFNPHQRINCTPYITLRRVCSSNIPAHQRDEEQHRGSKHTPGHVGPLPLTLSSSRWIRARGDGCVCGVPSLQQHVSTYKYVCVGSVPPVGPFSAFEFHSSNSRSFSFFPSVSLFKKWRGEQRRQHIRHVTGEQSTPLTQSAGHETIRRGQHREPSHTENNNNNNTADHGGSQHTHVHETSLSATPFKVLPKQSASDTVISH</sequence>